<organism evidence="8 9">
    <name type="scientific">Waterburya agarophytonicola KI4</name>
    <dbReference type="NCBI Taxonomy" id="2874699"/>
    <lineage>
        <taxon>Bacteria</taxon>
        <taxon>Bacillati</taxon>
        <taxon>Cyanobacteriota</taxon>
        <taxon>Cyanophyceae</taxon>
        <taxon>Pleurocapsales</taxon>
        <taxon>Hyellaceae</taxon>
        <taxon>Waterburya</taxon>
        <taxon>Waterburya agarophytonicola</taxon>
    </lineage>
</organism>
<dbReference type="PROSITE" id="PS51898">
    <property type="entry name" value="TYR_RECOMBINASE"/>
    <property type="match status" value="1"/>
</dbReference>
<proteinExistence type="inferred from homology"/>
<dbReference type="PANTHER" id="PTHR30349:SF41">
    <property type="entry name" value="INTEGRASE_RECOMBINASE PROTEIN MJ0367-RELATED"/>
    <property type="match status" value="1"/>
</dbReference>
<evidence type="ECO:0000313" key="9">
    <source>
        <dbReference type="Proteomes" id="UP000729733"/>
    </source>
</evidence>
<dbReference type="InterPro" id="IPR002104">
    <property type="entry name" value="Integrase_catalytic"/>
</dbReference>
<sequence>MNLTLQKGIDPITNQTIWLMLDEDYEVVTPIQQYLTFLTTTKSPNTVKAYAYALKYWWIFLAHKSLDWREVNLSDMGDFAYWLRVGEATKVISTQSIEAIRSERTVNHAITAVTNFYEYHIANKTVDFKQFERFYLPHGISRVGGKGLLTGIAKSKPLRQKLVKLKEKKKFPGCLTDEQISTLVNACNRLRDKLIILMLNSTGIRKGELLSLMHDDVGDFDQHFIQVVQRDNHPNGARAKGQERTIPIASELLSIYNDYLIYEYPDTDSGYVFVNIWYGKIGQPINPYVVNTMFRRLSEKTGIHVYPHLFRHTYATRLLKAGYAPERVKHLLGHASIQTTLDIYSHVITEANLCSVIEKEEAT</sequence>
<dbReference type="Pfam" id="PF02899">
    <property type="entry name" value="Phage_int_SAM_1"/>
    <property type="match status" value="1"/>
</dbReference>
<dbReference type="PANTHER" id="PTHR30349">
    <property type="entry name" value="PHAGE INTEGRASE-RELATED"/>
    <property type="match status" value="1"/>
</dbReference>
<evidence type="ECO:0000259" key="6">
    <source>
        <dbReference type="PROSITE" id="PS51898"/>
    </source>
</evidence>
<dbReference type="EMBL" id="JADWDC010000053">
    <property type="protein sequence ID" value="MCC0178748.1"/>
    <property type="molecule type" value="Genomic_DNA"/>
</dbReference>
<protein>
    <submittedName>
        <fullName evidence="8">Tyrosine-type recombinase/integrase</fullName>
    </submittedName>
</protein>
<dbReference type="InterPro" id="IPR044068">
    <property type="entry name" value="CB"/>
</dbReference>
<feature type="domain" description="Tyr recombinase" evidence="6">
    <location>
        <begin position="170"/>
        <end position="358"/>
    </location>
</feature>
<evidence type="ECO:0000313" key="8">
    <source>
        <dbReference type="EMBL" id="MCC0178748.1"/>
    </source>
</evidence>
<evidence type="ECO:0000256" key="5">
    <source>
        <dbReference type="PROSITE-ProRule" id="PRU01248"/>
    </source>
</evidence>
<dbReference type="InterPro" id="IPR050090">
    <property type="entry name" value="Tyrosine_recombinase_XerCD"/>
</dbReference>
<dbReference type="GO" id="GO:0006310">
    <property type="term" value="P:DNA recombination"/>
    <property type="evidence" value="ECO:0007669"/>
    <property type="project" value="UniProtKB-KW"/>
</dbReference>
<gene>
    <name evidence="8" type="ORF">I4641_17395</name>
</gene>
<dbReference type="SUPFAM" id="SSF56349">
    <property type="entry name" value="DNA breaking-rejoining enzymes"/>
    <property type="match status" value="1"/>
</dbReference>
<accession>A0A964BUH2</accession>
<evidence type="ECO:0000256" key="3">
    <source>
        <dbReference type="ARBA" id="ARBA00023125"/>
    </source>
</evidence>
<dbReference type="RefSeq" id="WP_229641849.1">
    <property type="nucleotide sequence ID" value="NZ_JADWDC010000053.1"/>
</dbReference>
<dbReference type="GO" id="GO:0003677">
    <property type="term" value="F:DNA binding"/>
    <property type="evidence" value="ECO:0007669"/>
    <property type="project" value="UniProtKB-UniRule"/>
</dbReference>
<evidence type="ECO:0000256" key="2">
    <source>
        <dbReference type="ARBA" id="ARBA00022908"/>
    </source>
</evidence>
<dbReference type="AlphaFoldDB" id="A0A964BUH2"/>
<dbReference type="GO" id="GO:0015074">
    <property type="term" value="P:DNA integration"/>
    <property type="evidence" value="ECO:0007669"/>
    <property type="project" value="UniProtKB-KW"/>
</dbReference>
<keyword evidence="3 5" id="KW-0238">DNA-binding</keyword>
<evidence type="ECO:0000259" key="7">
    <source>
        <dbReference type="PROSITE" id="PS51900"/>
    </source>
</evidence>
<dbReference type="InterPro" id="IPR004107">
    <property type="entry name" value="Integrase_SAM-like_N"/>
</dbReference>
<dbReference type="Pfam" id="PF00589">
    <property type="entry name" value="Phage_integrase"/>
    <property type="match status" value="1"/>
</dbReference>
<keyword evidence="9" id="KW-1185">Reference proteome</keyword>
<dbReference type="InterPro" id="IPR011010">
    <property type="entry name" value="DNA_brk_join_enz"/>
</dbReference>
<dbReference type="Gene3D" id="1.10.443.10">
    <property type="entry name" value="Intergrase catalytic core"/>
    <property type="match status" value="1"/>
</dbReference>
<comment type="similarity">
    <text evidence="1">Belongs to the 'phage' integrase family.</text>
</comment>
<dbReference type="Proteomes" id="UP000729733">
    <property type="component" value="Unassembled WGS sequence"/>
</dbReference>
<dbReference type="InterPro" id="IPR013762">
    <property type="entry name" value="Integrase-like_cat_sf"/>
</dbReference>
<keyword evidence="2" id="KW-0229">DNA integration</keyword>
<dbReference type="PROSITE" id="PS51900">
    <property type="entry name" value="CB"/>
    <property type="match status" value="1"/>
</dbReference>
<dbReference type="InterPro" id="IPR010998">
    <property type="entry name" value="Integrase_recombinase_N"/>
</dbReference>
<evidence type="ECO:0000256" key="4">
    <source>
        <dbReference type="ARBA" id="ARBA00023172"/>
    </source>
</evidence>
<comment type="caution">
    <text evidence="8">The sequence shown here is derived from an EMBL/GenBank/DDBJ whole genome shotgun (WGS) entry which is preliminary data.</text>
</comment>
<feature type="domain" description="Core-binding (CB)" evidence="7">
    <location>
        <begin position="25"/>
        <end position="121"/>
    </location>
</feature>
<keyword evidence="4" id="KW-0233">DNA recombination</keyword>
<evidence type="ECO:0000256" key="1">
    <source>
        <dbReference type="ARBA" id="ARBA00008857"/>
    </source>
</evidence>
<reference evidence="8" key="1">
    <citation type="journal article" date="2021" name="Antonie Van Leeuwenhoek">
        <title>Draft genome and description of Waterburya agarophytonicola gen. nov. sp. nov. (Pleurocapsales, Cyanobacteria): a seaweed symbiont.</title>
        <authorList>
            <person name="Bonthond G."/>
            <person name="Shalygin S."/>
            <person name="Bayer T."/>
            <person name="Weinberger F."/>
        </authorList>
    </citation>
    <scope>NUCLEOTIDE SEQUENCE</scope>
    <source>
        <strain evidence="8">KI4</strain>
    </source>
</reference>
<dbReference type="Gene3D" id="1.10.150.130">
    <property type="match status" value="1"/>
</dbReference>
<name>A0A964BUH2_9CYAN</name>